<keyword evidence="5 8" id="KW-0812">Transmembrane</keyword>
<protein>
    <submittedName>
        <fullName evidence="10">4-amino-4-deoxy-L-arabinose transferase</fullName>
    </submittedName>
</protein>
<comment type="subcellular location">
    <subcellularLocation>
        <location evidence="1">Cell membrane</location>
        <topology evidence="1">Multi-pass membrane protein</topology>
    </subcellularLocation>
</comment>
<feature type="transmembrane region" description="Helical" evidence="8">
    <location>
        <begin position="290"/>
        <end position="311"/>
    </location>
</feature>
<feature type="transmembrane region" description="Helical" evidence="8">
    <location>
        <begin position="167"/>
        <end position="184"/>
    </location>
</feature>
<evidence type="ECO:0000256" key="1">
    <source>
        <dbReference type="ARBA" id="ARBA00004651"/>
    </source>
</evidence>
<keyword evidence="3" id="KW-0328">Glycosyltransferase</keyword>
<dbReference type="GO" id="GO:0016763">
    <property type="term" value="F:pentosyltransferase activity"/>
    <property type="evidence" value="ECO:0007669"/>
    <property type="project" value="TreeGrafter"/>
</dbReference>
<dbReference type="GO" id="GO:0005886">
    <property type="term" value="C:plasma membrane"/>
    <property type="evidence" value="ECO:0007669"/>
    <property type="project" value="UniProtKB-SubCell"/>
</dbReference>
<dbReference type="GO" id="GO:0009103">
    <property type="term" value="P:lipopolysaccharide biosynthetic process"/>
    <property type="evidence" value="ECO:0007669"/>
    <property type="project" value="UniProtKB-ARBA"/>
</dbReference>
<evidence type="ECO:0000256" key="8">
    <source>
        <dbReference type="SAM" id="Phobius"/>
    </source>
</evidence>
<dbReference type="InterPro" id="IPR038731">
    <property type="entry name" value="RgtA/B/C-like"/>
</dbReference>
<dbReference type="EMBL" id="NISI01000003">
    <property type="protein sequence ID" value="OWR04220.1"/>
    <property type="molecule type" value="Genomic_DNA"/>
</dbReference>
<evidence type="ECO:0000256" key="2">
    <source>
        <dbReference type="ARBA" id="ARBA00022475"/>
    </source>
</evidence>
<dbReference type="AlphaFoldDB" id="A0A254N922"/>
<gene>
    <name evidence="10" type="ORF">CDO81_10955</name>
</gene>
<feature type="transmembrane region" description="Helical" evidence="8">
    <location>
        <begin position="141"/>
        <end position="161"/>
    </location>
</feature>
<name>A0A254N922_9BURK</name>
<keyword evidence="4 10" id="KW-0808">Transferase</keyword>
<feature type="transmembrane region" description="Helical" evidence="8">
    <location>
        <begin position="20"/>
        <end position="39"/>
    </location>
</feature>
<dbReference type="Proteomes" id="UP000197446">
    <property type="component" value="Unassembled WGS sequence"/>
</dbReference>
<evidence type="ECO:0000256" key="3">
    <source>
        <dbReference type="ARBA" id="ARBA00022676"/>
    </source>
</evidence>
<dbReference type="Pfam" id="PF13231">
    <property type="entry name" value="PMT_2"/>
    <property type="match status" value="1"/>
</dbReference>
<keyword evidence="7 8" id="KW-0472">Membrane</keyword>
<keyword evidence="6 8" id="KW-1133">Transmembrane helix</keyword>
<evidence type="ECO:0000256" key="7">
    <source>
        <dbReference type="ARBA" id="ARBA00023136"/>
    </source>
</evidence>
<dbReference type="PANTHER" id="PTHR33908">
    <property type="entry name" value="MANNOSYLTRANSFERASE YKCB-RELATED"/>
    <property type="match status" value="1"/>
</dbReference>
<evidence type="ECO:0000256" key="4">
    <source>
        <dbReference type="ARBA" id="ARBA00022679"/>
    </source>
</evidence>
<sequence>MTAARGSMREASTTTSWPRWLEICLVLGSLVAFAVWSYLRAPVGGDFAWSDAPRHALNGIFVHDLVAHLGEGDPRAYAVDYYLRYPALTILFYPPLFSGVLAIAYELFGFSHQVAQATVLSFAVVLGGFTYLLARRWMSQGFALAAALLLVGAPELTVWSRQVMLDLPTYAWLVGSAWCFTGWLQQQRPRQLYGTAVLVVLALYTKQTPLFIFPAMLAGLLAGPGLAVLRRRHVWVTVLLMMVALIPLVVLQLKFGQVNSASAIGSARADLSRLTLAAWTYYLEIMPSQLGWPTLVLAGVYLVGAAVRPSWRLPRPIMVYLLSWLVLGYLMFSFIMVREPRHDLMVLMPLALFAALALQRLAEGWLSGRAYAAAMTAVPVLCFAHAGAELEIHPVQYVDGYAQAVNYVIERAPANSVVMFSGNRDGTFIFDVRASKRTDLAIARADKMLFRVAIERERGIEDRGVDTAQLRQRFVDHGIRYLVYDPDFWQDQPSMAALRSLLADKSSFTLEETFQLRANFNNQDKRLQIYRFEGELRNPPLPLSAELVGVGMKLQK</sequence>
<comment type="caution">
    <text evidence="10">The sequence shown here is derived from an EMBL/GenBank/DDBJ whole genome shotgun (WGS) entry which is preliminary data.</text>
</comment>
<feature type="transmembrane region" description="Helical" evidence="8">
    <location>
        <begin position="85"/>
        <end position="108"/>
    </location>
</feature>
<reference evidence="10 11" key="1">
    <citation type="journal article" date="2007" name="Int. J. Syst. Evol. Microbiol.">
        <title>Description of Pelomonas aquatica sp. nov. and Pelomonas puraquae sp. nov., isolated from industrial and haemodialysis water.</title>
        <authorList>
            <person name="Gomila M."/>
            <person name="Bowien B."/>
            <person name="Falsen E."/>
            <person name="Moore E.R."/>
            <person name="Lalucat J."/>
        </authorList>
    </citation>
    <scope>NUCLEOTIDE SEQUENCE [LARGE SCALE GENOMIC DNA]</scope>
    <source>
        <strain evidence="10 11">CCUG 52769</strain>
    </source>
</reference>
<dbReference type="InterPro" id="IPR050297">
    <property type="entry name" value="LipidA_mod_glycosyltrf_83"/>
</dbReference>
<evidence type="ECO:0000256" key="6">
    <source>
        <dbReference type="ARBA" id="ARBA00022989"/>
    </source>
</evidence>
<feature type="domain" description="Glycosyltransferase RgtA/B/C/D-like" evidence="9">
    <location>
        <begin position="94"/>
        <end position="249"/>
    </location>
</feature>
<accession>A0A254N922</accession>
<feature type="transmembrane region" description="Helical" evidence="8">
    <location>
        <begin position="234"/>
        <end position="253"/>
    </location>
</feature>
<evidence type="ECO:0000259" key="9">
    <source>
        <dbReference type="Pfam" id="PF13231"/>
    </source>
</evidence>
<evidence type="ECO:0000256" key="5">
    <source>
        <dbReference type="ARBA" id="ARBA00022692"/>
    </source>
</evidence>
<evidence type="ECO:0000313" key="11">
    <source>
        <dbReference type="Proteomes" id="UP000197446"/>
    </source>
</evidence>
<feature type="transmembrane region" description="Helical" evidence="8">
    <location>
        <begin position="196"/>
        <end position="222"/>
    </location>
</feature>
<dbReference type="PANTHER" id="PTHR33908:SF11">
    <property type="entry name" value="MEMBRANE PROTEIN"/>
    <property type="match status" value="1"/>
</dbReference>
<feature type="transmembrane region" description="Helical" evidence="8">
    <location>
        <begin position="317"/>
        <end position="337"/>
    </location>
</feature>
<keyword evidence="11" id="KW-1185">Reference proteome</keyword>
<feature type="transmembrane region" description="Helical" evidence="8">
    <location>
        <begin position="114"/>
        <end position="134"/>
    </location>
</feature>
<organism evidence="10 11">
    <name type="scientific">Roseateles puraquae</name>
    <dbReference type="NCBI Taxonomy" id="431059"/>
    <lineage>
        <taxon>Bacteria</taxon>
        <taxon>Pseudomonadati</taxon>
        <taxon>Pseudomonadota</taxon>
        <taxon>Betaproteobacteria</taxon>
        <taxon>Burkholderiales</taxon>
        <taxon>Sphaerotilaceae</taxon>
        <taxon>Roseateles</taxon>
    </lineage>
</organism>
<keyword evidence="2" id="KW-1003">Cell membrane</keyword>
<proteinExistence type="predicted"/>
<evidence type="ECO:0000313" key="10">
    <source>
        <dbReference type="EMBL" id="OWR04220.1"/>
    </source>
</evidence>